<evidence type="ECO:0000256" key="6">
    <source>
        <dbReference type="RuleBase" id="RU362125"/>
    </source>
</evidence>
<evidence type="ECO:0000259" key="8">
    <source>
        <dbReference type="Pfam" id="PF02770"/>
    </source>
</evidence>
<dbReference type="SUPFAM" id="SSF47203">
    <property type="entry name" value="Acyl-CoA dehydrogenase C-terminal domain-like"/>
    <property type="match status" value="1"/>
</dbReference>
<gene>
    <name evidence="10" type="ORF">QO010_003813</name>
</gene>
<dbReference type="Pfam" id="PF02771">
    <property type="entry name" value="Acyl-CoA_dh_N"/>
    <property type="match status" value="1"/>
</dbReference>
<evidence type="ECO:0000256" key="1">
    <source>
        <dbReference type="ARBA" id="ARBA00001974"/>
    </source>
</evidence>
<evidence type="ECO:0000256" key="5">
    <source>
        <dbReference type="ARBA" id="ARBA00023002"/>
    </source>
</evidence>
<dbReference type="PANTHER" id="PTHR43292">
    <property type="entry name" value="ACYL-COA DEHYDROGENASE"/>
    <property type="match status" value="1"/>
</dbReference>
<accession>A0ABU0IXB6</accession>
<dbReference type="InterPro" id="IPR046373">
    <property type="entry name" value="Acyl-CoA_Oxase/DH_mid-dom_sf"/>
</dbReference>
<dbReference type="InterPro" id="IPR009100">
    <property type="entry name" value="AcylCoA_DH/oxidase_NM_dom_sf"/>
</dbReference>
<dbReference type="InterPro" id="IPR009075">
    <property type="entry name" value="AcylCo_DH/oxidase_C"/>
</dbReference>
<comment type="cofactor">
    <cofactor evidence="1 6">
        <name>FAD</name>
        <dbReference type="ChEBI" id="CHEBI:57692"/>
    </cofactor>
</comment>
<organism evidence="10 11">
    <name type="scientific">Caulobacter ginsengisoli</name>
    <dbReference type="NCBI Taxonomy" id="400775"/>
    <lineage>
        <taxon>Bacteria</taxon>
        <taxon>Pseudomonadati</taxon>
        <taxon>Pseudomonadota</taxon>
        <taxon>Alphaproteobacteria</taxon>
        <taxon>Caulobacterales</taxon>
        <taxon>Caulobacteraceae</taxon>
        <taxon>Caulobacter</taxon>
    </lineage>
</organism>
<keyword evidence="3 6" id="KW-0285">Flavoprotein</keyword>
<comment type="similarity">
    <text evidence="2 6">Belongs to the acyl-CoA dehydrogenase family.</text>
</comment>
<evidence type="ECO:0000313" key="10">
    <source>
        <dbReference type="EMBL" id="MDQ0466020.1"/>
    </source>
</evidence>
<dbReference type="PANTHER" id="PTHR43292:SF3">
    <property type="entry name" value="ACYL-COA DEHYDROGENASE FADE29"/>
    <property type="match status" value="1"/>
</dbReference>
<dbReference type="InterPro" id="IPR006091">
    <property type="entry name" value="Acyl-CoA_Oxase/DH_mid-dom"/>
</dbReference>
<dbReference type="Pfam" id="PF00441">
    <property type="entry name" value="Acyl-CoA_dh_1"/>
    <property type="match status" value="1"/>
</dbReference>
<proteinExistence type="inferred from homology"/>
<dbReference type="EC" id="1.3.8.7" evidence="10"/>
<dbReference type="Gene3D" id="1.10.540.10">
    <property type="entry name" value="Acyl-CoA dehydrogenase/oxidase, N-terminal domain"/>
    <property type="match status" value="1"/>
</dbReference>
<keyword evidence="11" id="KW-1185">Reference proteome</keyword>
<dbReference type="Pfam" id="PF02770">
    <property type="entry name" value="Acyl-CoA_dh_M"/>
    <property type="match status" value="1"/>
</dbReference>
<keyword evidence="5 6" id="KW-0560">Oxidoreductase</keyword>
<dbReference type="InterPro" id="IPR052161">
    <property type="entry name" value="Mycobact_Acyl-CoA_DH"/>
</dbReference>
<feature type="domain" description="Acyl-CoA oxidase/dehydrogenase middle" evidence="8">
    <location>
        <begin position="135"/>
        <end position="229"/>
    </location>
</feature>
<feature type="domain" description="Acyl-CoA dehydrogenase/oxidase N-terminal" evidence="9">
    <location>
        <begin position="17"/>
        <end position="130"/>
    </location>
</feature>
<evidence type="ECO:0000259" key="9">
    <source>
        <dbReference type="Pfam" id="PF02771"/>
    </source>
</evidence>
<comment type="caution">
    <text evidence="10">The sequence shown here is derived from an EMBL/GenBank/DDBJ whole genome shotgun (WGS) entry which is preliminary data.</text>
</comment>
<sequence length="398" mass="42769">MPAPAIAAATLPQPVDDDAFLDEVRAFLGRALTPDLRRAGRETLGVHADIAACRLWHRRLYDQGWIAPTWPAEWGGTGWRARQRYLFDRECAANDAPPLFAGGIRSLGPLLIEQGTPAQRARYLPAILDGRDLWCQGFSEPGAGSDLAAIATRAERRGEAYVVNGSKIWTTGAHHSNHMFAIVRTAILEKKQQGLTFLLIDMASPGLTVQPILGLSGEHEFNQVFFDDVAVPVENRVGAENDGWTMAKRLMQLARSNNTPAALVRRSLRRAQALAEAAGPDLEPAVRTALAGLEIELLSFEQLELASLPAGRPRPGDDTAPSMLKLIGTELNQRVCELALQAAGPAGLAALSSVAADDPWLDAGAHAAAKHLAVRAATIYSGSSETQRNVIAAQLLAR</sequence>
<keyword evidence="4 6" id="KW-0274">FAD</keyword>
<dbReference type="InterPro" id="IPR013786">
    <property type="entry name" value="AcylCoA_DH/ox_N"/>
</dbReference>
<evidence type="ECO:0000256" key="2">
    <source>
        <dbReference type="ARBA" id="ARBA00009347"/>
    </source>
</evidence>
<dbReference type="GO" id="GO:0070991">
    <property type="term" value="F:medium-chain fatty acyl-CoA dehydrogenase activity"/>
    <property type="evidence" value="ECO:0007669"/>
    <property type="project" value="UniProtKB-EC"/>
</dbReference>
<dbReference type="InterPro" id="IPR037069">
    <property type="entry name" value="AcylCoA_DH/ox_N_sf"/>
</dbReference>
<dbReference type="InterPro" id="IPR036250">
    <property type="entry name" value="AcylCo_DH-like_C"/>
</dbReference>
<reference evidence="10 11" key="1">
    <citation type="submission" date="2023-07" db="EMBL/GenBank/DDBJ databases">
        <title>Genomic Encyclopedia of Type Strains, Phase IV (KMG-IV): sequencing the most valuable type-strain genomes for metagenomic binning, comparative biology and taxonomic classification.</title>
        <authorList>
            <person name="Goeker M."/>
        </authorList>
    </citation>
    <scope>NUCLEOTIDE SEQUENCE [LARGE SCALE GENOMIC DNA]</scope>
    <source>
        <strain evidence="10 11">DSM 18695</strain>
    </source>
</reference>
<dbReference type="Gene3D" id="2.40.110.10">
    <property type="entry name" value="Butyryl-CoA Dehydrogenase, subunit A, domain 2"/>
    <property type="match status" value="1"/>
</dbReference>
<evidence type="ECO:0000259" key="7">
    <source>
        <dbReference type="Pfam" id="PF00441"/>
    </source>
</evidence>
<evidence type="ECO:0000256" key="3">
    <source>
        <dbReference type="ARBA" id="ARBA00022630"/>
    </source>
</evidence>
<protein>
    <submittedName>
        <fullName evidence="10">Acyl-CoA dehydrogenase</fullName>
        <ecNumber evidence="10">1.3.8.7</ecNumber>
    </submittedName>
</protein>
<dbReference type="Gene3D" id="1.20.140.10">
    <property type="entry name" value="Butyryl-CoA Dehydrogenase, subunit A, domain 3"/>
    <property type="match status" value="1"/>
</dbReference>
<dbReference type="Proteomes" id="UP001228905">
    <property type="component" value="Unassembled WGS sequence"/>
</dbReference>
<evidence type="ECO:0000313" key="11">
    <source>
        <dbReference type="Proteomes" id="UP001228905"/>
    </source>
</evidence>
<evidence type="ECO:0000256" key="4">
    <source>
        <dbReference type="ARBA" id="ARBA00022827"/>
    </source>
</evidence>
<feature type="domain" description="Acyl-CoA dehydrogenase/oxidase C-terminal" evidence="7">
    <location>
        <begin position="241"/>
        <end position="396"/>
    </location>
</feature>
<dbReference type="RefSeq" id="WP_307351812.1">
    <property type="nucleotide sequence ID" value="NZ_JAUSVS010000009.1"/>
</dbReference>
<dbReference type="EMBL" id="JAUSVS010000009">
    <property type="protein sequence ID" value="MDQ0466020.1"/>
    <property type="molecule type" value="Genomic_DNA"/>
</dbReference>
<dbReference type="SUPFAM" id="SSF56645">
    <property type="entry name" value="Acyl-CoA dehydrogenase NM domain-like"/>
    <property type="match status" value="1"/>
</dbReference>
<name>A0ABU0IXB6_9CAUL</name>